<evidence type="ECO:0000256" key="2">
    <source>
        <dbReference type="ARBA" id="ARBA00009320"/>
    </source>
</evidence>
<accession>A0ABT4GMY0</accession>
<sequence>MIISVGGILTDDKEAVVSVYDHGFLYGLGLFETFRTYNKEPFLLPEHLRRLSEGCRELGIDYEPDHAHIQRLIDGLLGANKLEDAYIRYSVSAGTDILGLPSGVYQNPTEIIYIKPLPPRDEKTYAHGKALQLLKLPRNTPEGLYRFKSFHYMNNILAKRELQQYAWATGAEGLMLTEEGYLAEGIVSNIFFIKDSACYTPSLDTGILPGITRAYVLQLAQQQQIPTQNGQYRWEDLMEADEVFLVNSIQEIVPITTLFTPSGQSHSIGNGVVGPITHQLSELYN</sequence>
<evidence type="ECO:0000313" key="5">
    <source>
        <dbReference type="Proteomes" id="UP001527099"/>
    </source>
</evidence>
<dbReference type="InterPro" id="IPR050571">
    <property type="entry name" value="Class-IV_PLP-Dep_Aminotrnsfr"/>
</dbReference>
<dbReference type="InterPro" id="IPR043131">
    <property type="entry name" value="BCAT-like_N"/>
</dbReference>
<keyword evidence="3" id="KW-0663">Pyridoxal phosphate</keyword>
<dbReference type="RefSeq" id="WP_268618178.1">
    <property type="nucleotide sequence ID" value="NZ_JAMDMX010000142.1"/>
</dbReference>
<dbReference type="PANTHER" id="PTHR42743">
    <property type="entry name" value="AMINO-ACID AMINOTRANSFERASE"/>
    <property type="match status" value="1"/>
</dbReference>
<dbReference type="InterPro" id="IPR001544">
    <property type="entry name" value="Aminotrans_IV"/>
</dbReference>
<dbReference type="CDD" id="cd00449">
    <property type="entry name" value="PLPDE_IV"/>
    <property type="match status" value="1"/>
</dbReference>
<dbReference type="Pfam" id="PF01063">
    <property type="entry name" value="Aminotran_4"/>
    <property type="match status" value="1"/>
</dbReference>
<comment type="similarity">
    <text evidence="2">Belongs to the class-IV pyridoxal-phosphate-dependent aminotransferase family.</text>
</comment>
<evidence type="ECO:0000256" key="3">
    <source>
        <dbReference type="ARBA" id="ARBA00022898"/>
    </source>
</evidence>
<dbReference type="Proteomes" id="UP001527099">
    <property type="component" value="Unassembled WGS sequence"/>
</dbReference>
<dbReference type="PANTHER" id="PTHR42743:SF11">
    <property type="entry name" value="AMINODEOXYCHORISMATE LYASE"/>
    <property type="match status" value="1"/>
</dbReference>
<reference evidence="4 5" key="1">
    <citation type="submission" date="2022-05" db="EMBL/GenBank/DDBJ databases">
        <title>Genome Sequencing of Bee-Associated Microbes.</title>
        <authorList>
            <person name="Dunlap C."/>
        </authorList>
    </citation>
    <scope>NUCLEOTIDE SEQUENCE [LARGE SCALE GENOMIC DNA]</scope>
    <source>
        <strain evidence="4 5">NRRL B-14421</strain>
    </source>
</reference>
<dbReference type="Gene3D" id="3.20.10.10">
    <property type="entry name" value="D-amino Acid Aminotransferase, subunit A, domain 2"/>
    <property type="match status" value="1"/>
</dbReference>
<dbReference type="InterPro" id="IPR043132">
    <property type="entry name" value="BCAT-like_C"/>
</dbReference>
<dbReference type="NCBIfam" id="NF005800">
    <property type="entry name" value="PRK07650.1"/>
    <property type="match status" value="1"/>
</dbReference>
<protein>
    <submittedName>
        <fullName evidence="4">Aminodeoxychorismate lyase</fullName>
        <ecNumber evidence="4">4.1.3.38</ecNumber>
    </submittedName>
</protein>
<gene>
    <name evidence="4" type="primary">pabC</name>
    <name evidence="4" type="ORF">M5X19_31920</name>
</gene>
<organism evidence="4 5">
    <name type="scientific">Paenibacillus alginolyticus</name>
    <dbReference type="NCBI Taxonomy" id="59839"/>
    <lineage>
        <taxon>Bacteria</taxon>
        <taxon>Bacillati</taxon>
        <taxon>Bacillota</taxon>
        <taxon>Bacilli</taxon>
        <taxon>Bacillales</taxon>
        <taxon>Paenibacillaceae</taxon>
        <taxon>Paenibacillus</taxon>
    </lineage>
</organism>
<keyword evidence="4" id="KW-0456">Lyase</keyword>
<evidence type="ECO:0000256" key="1">
    <source>
        <dbReference type="ARBA" id="ARBA00001933"/>
    </source>
</evidence>
<name>A0ABT4GMY0_9BACL</name>
<dbReference type="GO" id="GO:0008696">
    <property type="term" value="F:4-amino-4-deoxychorismate lyase activity"/>
    <property type="evidence" value="ECO:0007669"/>
    <property type="project" value="UniProtKB-EC"/>
</dbReference>
<evidence type="ECO:0000313" key="4">
    <source>
        <dbReference type="EMBL" id="MCY9697431.1"/>
    </source>
</evidence>
<proteinExistence type="inferred from homology"/>
<comment type="cofactor">
    <cofactor evidence="1">
        <name>pyridoxal 5'-phosphate</name>
        <dbReference type="ChEBI" id="CHEBI:597326"/>
    </cofactor>
</comment>
<dbReference type="Gene3D" id="3.30.470.10">
    <property type="match status" value="1"/>
</dbReference>
<dbReference type="SUPFAM" id="SSF56752">
    <property type="entry name" value="D-aminoacid aminotransferase-like PLP-dependent enzymes"/>
    <property type="match status" value="1"/>
</dbReference>
<comment type="caution">
    <text evidence="4">The sequence shown here is derived from an EMBL/GenBank/DDBJ whole genome shotgun (WGS) entry which is preliminary data.</text>
</comment>
<dbReference type="EMBL" id="JAMDMX010000142">
    <property type="protein sequence ID" value="MCY9697431.1"/>
    <property type="molecule type" value="Genomic_DNA"/>
</dbReference>
<keyword evidence="5" id="KW-1185">Reference proteome</keyword>
<dbReference type="InterPro" id="IPR036038">
    <property type="entry name" value="Aminotransferase-like"/>
</dbReference>
<dbReference type="EC" id="4.1.3.38" evidence="4"/>